<feature type="compositionally biased region" description="Polar residues" evidence="7">
    <location>
        <begin position="596"/>
        <end position="611"/>
    </location>
</feature>
<evidence type="ECO:0000256" key="2">
    <source>
        <dbReference type="ARBA" id="ARBA00022833"/>
    </source>
</evidence>
<organism evidence="9 10">
    <name type="scientific">Periconia macrospinosa</name>
    <dbReference type="NCBI Taxonomy" id="97972"/>
    <lineage>
        <taxon>Eukaryota</taxon>
        <taxon>Fungi</taxon>
        <taxon>Dikarya</taxon>
        <taxon>Ascomycota</taxon>
        <taxon>Pezizomycotina</taxon>
        <taxon>Dothideomycetes</taxon>
        <taxon>Pleosporomycetidae</taxon>
        <taxon>Pleosporales</taxon>
        <taxon>Massarineae</taxon>
        <taxon>Periconiaceae</taxon>
        <taxon>Periconia</taxon>
    </lineage>
</organism>
<gene>
    <name evidence="9" type="ORF">DM02DRAFT_731630</name>
</gene>
<dbReference type="GO" id="GO:0008270">
    <property type="term" value="F:zinc ion binding"/>
    <property type="evidence" value="ECO:0007669"/>
    <property type="project" value="InterPro"/>
</dbReference>
<dbReference type="InterPro" id="IPR052073">
    <property type="entry name" value="Amide_Lactam_Regulators"/>
</dbReference>
<dbReference type="PROSITE" id="PS00463">
    <property type="entry name" value="ZN2_CY6_FUNGAL_1"/>
    <property type="match status" value="1"/>
</dbReference>
<keyword evidence="6" id="KW-0539">Nucleus</keyword>
<dbReference type="Gene3D" id="4.10.240.10">
    <property type="entry name" value="Zn(2)-C6 fungal-type DNA-binding domain"/>
    <property type="match status" value="1"/>
</dbReference>
<keyword evidence="3" id="KW-0805">Transcription regulation</keyword>
<evidence type="ECO:0000256" key="5">
    <source>
        <dbReference type="ARBA" id="ARBA00023163"/>
    </source>
</evidence>
<evidence type="ECO:0000259" key="8">
    <source>
        <dbReference type="PROSITE" id="PS50048"/>
    </source>
</evidence>
<dbReference type="EMBL" id="KZ805484">
    <property type="protein sequence ID" value="PVH95794.1"/>
    <property type="molecule type" value="Genomic_DNA"/>
</dbReference>
<dbReference type="STRING" id="97972.A0A2V1DF83"/>
<keyword evidence="2" id="KW-0862">Zinc</keyword>
<dbReference type="SMART" id="SM00066">
    <property type="entry name" value="GAL4"/>
    <property type="match status" value="1"/>
</dbReference>
<dbReference type="PANTHER" id="PTHR47171:SF4">
    <property type="entry name" value="ACETAMIDASE REGULATORY PROTEIN"/>
    <property type="match status" value="1"/>
</dbReference>
<feature type="domain" description="Zn(2)-C6 fungal-type" evidence="8">
    <location>
        <begin position="27"/>
        <end position="60"/>
    </location>
</feature>
<reference evidence="9 10" key="1">
    <citation type="journal article" date="2018" name="Sci. Rep.">
        <title>Comparative genomics provides insights into the lifestyle and reveals functional heterogeneity of dark septate endophytic fungi.</title>
        <authorList>
            <person name="Knapp D.G."/>
            <person name="Nemeth J.B."/>
            <person name="Barry K."/>
            <person name="Hainaut M."/>
            <person name="Henrissat B."/>
            <person name="Johnson J."/>
            <person name="Kuo A."/>
            <person name="Lim J.H.P."/>
            <person name="Lipzen A."/>
            <person name="Nolan M."/>
            <person name="Ohm R.A."/>
            <person name="Tamas L."/>
            <person name="Grigoriev I.V."/>
            <person name="Spatafora J.W."/>
            <person name="Nagy L.G."/>
            <person name="Kovacs G.M."/>
        </authorList>
    </citation>
    <scope>NUCLEOTIDE SEQUENCE [LARGE SCALE GENOMIC DNA]</scope>
    <source>
        <strain evidence="9 10">DSE2036</strain>
    </source>
</reference>
<keyword evidence="5" id="KW-0804">Transcription</keyword>
<feature type="compositionally biased region" description="Polar residues" evidence="7">
    <location>
        <begin position="84"/>
        <end position="113"/>
    </location>
</feature>
<dbReference type="OrthoDB" id="424974at2759"/>
<evidence type="ECO:0000256" key="1">
    <source>
        <dbReference type="ARBA" id="ARBA00022723"/>
    </source>
</evidence>
<keyword evidence="1" id="KW-0479">Metal-binding</keyword>
<dbReference type="AlphaFoldDB" id="A0A2V1DF83"/>
<sequence>MSTVPSPQKQHFEDRANPSRPRPNRAACATCHRRKIKCDAQTVGFPCSNCRKHSRFDCVLHEKKRRLPVRSPHNPVPIRRAPSPSAQNDQASSSPNLLQEHQNGSPSDLPSQSTRDEEMATSTTDGEGLSRSDESALGCKRHLVEFIDQEDLTYRPIDKAARLTYVAYEPDRIPVEAFQLPEKSIVDALLQAYFEKINPGFPVVEEERFMAQYTARDPANPPSLLLLHAILVVGAHVSPDHTDLKPIFFRRAKILIDSRFEANRDVIVQAALLLTWHSDGPEDVAANAWYWIGFASRTAMGLGMHRDAEPSTLVDYNKRMWRRVWWLLVQCDFLVSLQYGRPLSINLEDCDVQPPQASDYVGCGPDTQIDLAITSTELCVIGRTIYRKAFGPLSSRFRRQDVLEEADKKLAAWSLLLPPHLRLRPTLTLDLWPATLHLMYNTILILLHRPRPQPLHPPPSPSLLPTSTDADICSAAAGVVQSIFESLRDRNQLSSLWVFSVTTIFTVMIQLSVEVRCANPLLALAALRKYDSTLYSLKGLSRFWPNAESVLHFFENSEKIQKARVHVDGELADRERSRSWSSRVEAQAEERGELLSESSNRNEITGGTSAENIHHVEAVNTAIDSAPEPSGLRQLFPFTEALEDGEVMNNAYLDYWTEMYWQEPLNFGDQMSM</sequence>
<accession>A0A2V1DF83</accession>
<evidence type="ECO:0000313" key="9">
    <source>
        <dbReference type="EMBL" id="PVH95794.1"/>
    </source>
</evidence>
<keyword evidence="4" id="KW-0238">DNA-binding</keyword>
<dbReference type="Pfam" id="PF00172">
    <property type="entry name" value="Zn_clus"/>
    <property type="match status" value="1"/>
</dbReference>
<dbReference type="InterPro" id="IPR036864">
    <property type="entry name" value="Zn2-C6_fun-type_DNA-bd_sf"/>
</dbReference>
<feature type="region of interest" description="Disordered" evidence="7">
    <location>
        <begin position="578"/>
        <end position="611"/>
    </location>
</feature>
<dbReference type="SMART" id="SM00906">
    <property type="entry name" value="Fungal_trans"/>
    <property type="match status" value="1"/>
</dbReference>
<dbReference type="CDD" id="cd12148">
    <property type="entry name" value="fungal_TF_MHR"/>
    <property type="match status" value="1"/>
</dbReference>
<evidence type="ECO:0000256" key="3">
    <source>
        <dbReference type="ARBA" id="ARBA00023015"/>
    </source>
</evidence>
<feature type="region of interest" description="Disordered" evidence="7">
    <location>
        <begin position="1"/>
        <end position="26"/>
    </location>
</feature>
<dbReference type="Proteomes" id="UP000244855">
    <property type="component" value="Unassembled WGS sequence"/>
</dbReference>
<evidence type="ECO:0000256" key="4">
    <source>
        <dbReference type="ARBA" id="ARBA00023125"/>
    </source>
</evidence>
<dbReference type="GO" id="GO:0006351">
    <property type="term" value="P:DNA-templated transcription"/>
    <property type="evidence" value="ECO:0007669"/>
    <property type="project" value="InterPro"/>
</dbReference>
<dbReference type="PROSITE" id="PS50048">
    <property type="entry name" value="ZN2_CY6_FUNGAL_2"/>
    <property type="match status" value="1"/>
</dbReference>
<dbReference type="SUPFAM" id="SSF57701">
    <property type="entry name" value="Zn2/Cys6 DNA-binding domain"/>
    <property type="match status" value="1"/>
</dbReference>
<protein>
    <recommendedName>
        <fullName evidence="8">Zn(2)-C6 fungal-type domain-containing protein</fullName>
    </recommendedName>
</protein>
<evidence type="ECO:0000256" key="6">
    <source>
        <dbReference type="ARBA" id="ARBA00023242"/>
    </source>
</evidence>
<dbReference type="InterPro" id="IPR007219">
    <property type="entry name" value="XnlR_reg_dom"/>
</dbReference>
<evidence type="ECO:0000256" key="7">
    <source>
        <dbReference type="SAM" id="MobiDB-lite"/>
    </source>
</evidence>
<feature type="region of interest" description="Disordered" evidence="7">
    <location>
        <begin position="69"/>
        <end position="134"/>
    </location>
</feature>
<dbReference type="InterPro" id="IPR001138">
    <property type="entry name" value="Zn2Cys6_DnaBD"/>
</dbReference>
<keyword evidence="10" id="KW-1185">Reference proteome</keyword>
<dbReference type="CDD" id="cd00067">
    <property type="entry name" value="GAL4"/>
    <property type="match status" value="1"/>
</dbReference>
<name>A0A2V1DF83_9PLEO</name>
<proteinExistence type="predicted"/>
<dbReference type="GO" id="GO:0000981">
    <property type="term" value="F:DNA-binding transcription factor activity, RNA polymerase II-specific"/>
    <property type="evidence" value="ECO:0007669"/>
    <property type="project" value="InterPro"/>
</dbReference>
<dbReference type="PANTHER" id="PTHR47171">
    <property type="entry name" value="FARA-RELATED"/>
    <property type="match status" value="1"/>
</dbReference>
<evidence type="ECO:0000313" key="10">
    <source>
        <dbReference type="Proteomes" id="UP000244855"/>
    </source>
</evidence>
<dbReference type="GO" id="GO:0003677">
    <property type="term" value="F:DNA binding"/>
    <property type="evidence" value="ECO:0007669"/>
    <property type="project" value="UniProtKB-KW"/>
</dbReference>
<dbReference type="Pfam" id="PF04082">
    <property type="entry name" value="Fungal_trans"/>
    <property type="match status" value="1"/>
</dbReference>